<reference evidence="2" key="2">
    <citation type="journal article" date="2022" name="Res Sq">
        <title>Comparative Genomics Reveals Insights into the Divergent Evolution of Astigmatic Mites and Household Pest Adaptations.</title>
        <authorList>
            <person name="Xiong Q."/>
            <person name="Wan A.T.-Y."/>
            <person name="Liu X.-Y."/>
            <person name="Fung C.S.-H."/>
            <person name="Xiao X."/>
            <person name="Malainual N."/>
            <person name="Hou J."/>
            <person name="Wang L."/>
            <person name="Wang M."/>
            <person name="Yang K."/>
            <person name="Cui Y."/>
            <person name="Leung E."/>
            <person name="Nong W."/>
            <person name="Shin S.-K."/>
            <person name="Au S."/>
            <person name="Jeong K.Y."/>
            <person name="Chew F.T."/>
            <person name="Hui J."/>
            <person name="Leung T.F."/>
            <person name="Tungtrongchitr A."/>
            <person name="Zhong N."/>
            <person name="Liu Z."/>
            <person name="Tsui S."/>
        </authorList>
    </citation>
    <scope>NUCLEOTIDE SEQUENCE</scope>
    <source>
        <strain evidence="2">Derf</strain>
        <tissue evidence="2">Whole organism</tissue>
    </source>
</reference>
<gene>
    <name evidence="2" type="ORF">DERF_011217</name>
</gene>
<organism evidence="2 3">
    <name type="scientific">Dermatophagoides farinae</name>
    <name type="common">American house dust mite</name>
    <dbReference type="NCBI Taxonomy" id="6954"/>
    <lineage>
        <taxon>Eukaryota</taxon>
        <taxon>Metazoa</taxon>
        <taxon>Ecdysozoa</taxon>
        <taxon>Arthropoda</taxon>
        <taxon>Chelicerata</taxon>
        <taxon>Arachnida</taxon>
        <taxon>Acari</taxon>
        <taxon>Acariformes</taxon>
        <taxon>Sarcoptiformes</taxon>
        <taxon>Astigmata</taxon>
        <taxon>Psoroptidia</taxon>
        <taxon>Analgoidea</taxon>
        <taxon>Pyroglyphidae</taxon>
        <taxon>Dermatophagoidinae</taxon>
        <taxon>Dermatophagoides</taxon>
    </lineage>
</organism>
<comment type="caution">
    <text evidence="2">The sequence shown here is derived from an EMBL/GenBank/DDBJ whole genome shotgun (WGS) entry which is preliminary data.</text>
</comment>
<dbReference type="Proteomes" id="UP000790347">
    <property type="component" value="Unassembled WGS sequence"/>
</dbReference>
<feature type="compositionally biased region" description="Polar residues" evidence="1">
    <location>
        <begin position="43"/>
        <end position="52"/>
    </location>
</feature>
<dbReference type="EMBL" id="ASGP02000005">
    <property type="protein sequence ID" value="KAH9506487.1"/>
    <property type="molecule type" value="Genomic_DNA"/>
</dbReference>
<reference evidence="2" key="1">
    <citation type="submission" date="2013-05" db="EMBL/GenBank/DDBJ databases">
        <authorList>
            <person name="Yim A.K.Y."/>
            <person name="Chan T.F."/>
            <person name="Ji K.M."/>
            <person name="Liu X.Y."/>
            <person name="Zhou J.W."/>
            <person name="Li R.Q."/>
            <person name="Yang K.Y."/>
            <person name="Li J."/>
            <person name="Li M."/>
            <person name="Law P.T.W."/>
            <person name="Wu Y.L."/>
            <person name="Cai Z.L."/>
            <person name="Qin H."/>
            <person name="Bao Y."/>
            <person name="Leung R.K.K."/>
            <person name="Ng P.K.S."/>
            <person name="Zou J."/>
            <person name="Zhong X.J."/>
            <person name="Ran P.X."/>
            <person name="Zhong N.S."/>
            <person name="Liu Z.G."/>
            <person name="Tsui S.K.W."/>
        </authorList>
    </citation>
    <scope>NUCLEOTIDE SEQUENCE</scope>
    <source>
        <strain evidence="2">Derf</strain>
        <tissue evidence="2">Whole organism</tissue>
    </source>
</reference>
<feature type="region of interest" description="Disordered" evidence="1">
    <location>
        <begin position="43"/>
        <end position="64"/>
    </location>
</feature>
<sequence length="141" mass="15956">MNEYGQNFTRSHCLSLRKPLDLGCILDNWIGSCRMASTTTTMTSGIENPMNSTKTTTTTTGNHQNFNENLENRKKNSSKSFMQLNIETIPDSFQAKVSMKHQCYRLVPDTILSPIDDDDAENDVKDNNHHNSNNNNDDVII</sequence>
<name>A0A922HUH7_DERFA</name>
<keyword evidence="3" id="KW-1185">Reference proteome</keyword>
<feature type="region of interest" description="Disordered" evidence="1">
    <location>
        <begin position="117"/>
        <end position="141"/>
    </location>
</feature>
<protein>
    <submittedName>
        <fullName evidence="2">Uncharacterized protein</fullName>
    </submittedName>
</protein>
<proteinExistence type="predicted"/>
<accession>A0A922HUH7</accession>
<evidence type="ECO:0000313" key="3">
    <source>
        <dbReference type="Proteomes" id="UP000790347"/>
    </source>
</evidence>
<dbReference type="AlphaFoldDB" id="A0A922HUH7"/>
<evidence type="ECO:0000313" key="2">
    <source>
        <dbReference type="EMBL" id="KAH9506487.1"/>
    </source>
</evidence>
<evidence type="ECO:0000256" key="1">
    <source>
        <dbReference type="SAM" id="MobiDB-lite"/>
    </source>
</evidence>
<feature type="compositionally biased region" description="Low complexity" evidence="1">
    <location>
        <begin position="130"/>
        <end position="141"/>
    </location>
</feature>